<organism evidence="2 3">
    <name type="scientific">Nocardia niwae</name>
    <dbReference type="NCBI Taxonomy" id="626084"/>
    <lineage>
        <taxon>Bacteria</taxon>
        <taxon>Bacillati</taxon>
        <taxon>Actinomycetota</taxon>
        <taxon>Actinomycetes</taxon>
        <taxon>Mycobacteriales</taxon>
        <taxon>Nocardiaceae</taxon>
        <taxon>Nocardia</taxon>
    </lineage>
</organism>
<reference evidence="2 3" key="1">
    <citation type="submission" date="2024-06" db="EMBL/GenBank/DDBJ databases">
        <title>The Natural Products Discovery Center: Release of the First 8490 Sequenced Strains for Exploring Actinobacteria Biosynthetic Diversity.</title>
        <authorList>
            <person name="Kalkreuter E."/>
            <person name="Kautsar S.A."/>
            <person name="Yang D."/>
            <person name="Bader C.D."/>
            <person name="Teijaro C.N."/>
            <person name="Fluegel L."/>
            <person name="Davis C.M."/>
            <person name="Simpson J.R."/>
            <person name="Lauterbach L."/>
            <person name="Steele A.D."/>
            <person name="Gui C."/>
            <person name="Meng S."/>
            <person name="Li G."/>
            <person name="Viehrig K."/>
            <person name="Ye F."/>
            <person name="Su P."/>
            <person name="Kiefer A.F."/>
            <person name="Nichols A."/>
            <person name="Cepeda A.J."/>
            <person name="Yan W."/>
            <person name="Fan B."/>
            <person name="Jiang Y."/>
            <person name="Adhikari A."/>
            <person name="Zheng C.-J."/>
            <person name="Schuster L."/>
            <person name="Cowan T.M."/>
            <person name="Smanski M.J."/>
            <person name="Chevrette M.G."/>
            <person name="De Carvalho L.P.S."/>
            <person name="Shen B."/>
        </authorList>
    </citation>
    <scope>NUCLEOTIDE SEQUENCE [LARGE SCALE GENOMIC DNA]</scope>
    <source>
        <strain evidence="2 3">NPDC019434</strain>
    </source>
</reference>
<evidence type="ECO:0000313" key="3">
    <source>
        <dbReference type="Proteomes" id="UP001550535"/>
    </source>
</evidence>
<feature type="region of interest" description="Disordered" evidence="1">
    <location>
        <begin position="1"/>
        <end position="20"/>
    </location>
</feature>
<proteinExistence type="predicted"/>
<dbReference type="Proteomes" id="UP001550535">
    <property type="component" value="Unassembled WGS sequence"/>
</dbReference>
<accession>A0ABV2XJZ9</accession>
<dbReference type="EMBL" id="JBEYBR010000124">
    <property type="protein sequence ID" value="MEU2126229.1"/>
    <property type="molecule type" value="Genomic_DNA"/>
</dbReference>
<dbReference type="RefSeq" id="WP_063018337.1">
    <property type="nucleotide sequence ID" value="NZ_JBEYBM010000001.1"/>
</dbReference>
<sequence>MPRPVVAGVGSLLPGVGSNAADPGYTATDLNGHSGYQTVTEGTDAIVRPGDAATGRADRWLLRSRRTGAVVRRRHRGSREPERTDYGRLGREVEVRYPAATVPDAWRGGRSASVSGRRR</sequence>
<evidence type="ECO:0000256" key="1">
    <source>
        <dbReference type="SAM" id="MobiDB-lite"/>
    </source>
</evidence>
<comment type="caution">
    <text evidence="2">The sequence shown here is derived from an EMBL/GenBank/DDBJ whole genome shotgun (WGS) entry which is preliminary data.</text>
</comment>
<name>A0ABV2XJZ9_9NOCA</name>
<keyword evidence="3" id="KW-1185">Reference proteome</keyword>
<gene>
    <name evidence="2" type="ORF">ABZ507_30905</name>
</gene>
<evidence type="ECO:0000313" key="2">
    <source>
        <dbReference type="EMBL" id="MEU2126229.1"/>
    </source>
</evidence>
<protein>
    <submittedName>
        <fullName evidence="2">Uncharacterized protein</fullName>
    </submittedName>
</protein>